<dbReference type="EC" id="3.1.2.4" evidence="5"/>
<keyword evidence="9" id="KW-0496">Mitochondrion</keyword>
<dbReference type="AlphaFoldDB" id="A0A7J7J203"/>
<dbReference type="OrthoDB" id="1737613at2759"/>
<name>A0A7J7J203_BUGNE</name>
<dbReference type="PROSITE" id="PS00166">
    <property type="entry name" value="ENOYL_COA_HYDRATASE"/>
    <property type="match status" value="1"/>
</dbReference>
<evidence type="ECO:0000256" key="9">
    <source>
        <dbReference type="ARBA" id="ARBA00023128"/>
    </source>
</evidence>
<dbReference type="PANTHER" id="PTHR43176:SF3">
    <property type="entry name" value="3-HYDROXYISOBUTYRYL-COA HYDROLASE, MITOCHONDRIAL"/>
    <property type="match status" value="1"/>
</dbReference>
<evidence type="ECO:0000256" key="5">
    <source>
        <dbReference type="ARBA" id="ARBA00011915"/>
    </source>
</evidence>
<keyword evidence="8" id="KW-0378">Hydrolase</keyword>
<evidence type="ECO:0000256" key="10">
    <source>
        <dbReference type="ARBA" id="ARBA00024871"/>
    </source>
</evidence>
<evidence type="ECO:0000313" key="13">
    <source>
        <dbReference type="EMBL" id="KAF6020123.1"/>
    </source>
</evidence>
<dbReference type="UniPathway" id="UPA00362"/>
<dbReference type="InterPro" id="IPR029045">
    <property type="entry name" value="ClpP/crotonase-like_dom_sf"/>
</dbReference>
<sequence>MTSTFIKLPNRLSIIARQMLNMKDINLKMSQRASFSSVNNMDEEVLFDAVGSARIISLNRVKALNSLNLNMVEKIMSSMQTWVAPGSNVSMIIIKGSGEKAFCAGGDIKAATEEGKKDPSSLKSTHFFRREYMLNHLIGTCPLPYVALIDGITMGGGVGLSVHAPFRVATEKTLFAMPETAIGLFPDVGGSHFLSRLEGSIGLYLALTGCRLKGEDVHRAGIASHYITHENGLYERMQADLLTLSNPTRDSINELLDSFHKQSCTKSPYSLAPHLPKINEVFSLPTLEQIYAALESDDSEWSSKTLNTLKKMSPTSMKITMEQLKRGKTMNLAECLKMELRMCRTIMLNKDFYEGVRAVLIDKDHQPLWRPNSIEETSDEYVQTYFEPIPEGKELEIKS</sequence>
<gene>
    <name evidence="13" type="ORF">EB796_021565</name>
</gene>
<organism evidence="13 14">
    <name type="scientific">Bugula neritina</name>
    <name type="common">Brown bryozoan</name>
    <name type="synonym">Sertularia neritina</name>
    <dbReference type="NCBI Taxonomy" id="10212"/>
    <lineage>
        <taxon>Eukaryota</taxon>
        <taxon>Metazoa</taxon>
        <taxon>Spiralia</taxon>
        <taxon>Lophotrochozoa</taxon>
        <taxon>Bryozoa</taxon>
        <taxon>Gymnolaemata</taxon>
        <taxon>Cheilostomatida</taxon>
        <taxon>Flustrina</taxon>
        <taxon>Buguloidea</taxon>
        <taxon>Bugulidae</taxon>
        <taxon>Bugula</taxon>
    </lineage>
</organism>
<evidence type="ECO:0000256" key="3">
    <source>
        <dbReference type="ARBA" id="ARBA00005109"/>
    </source>
</evidence>
<comment type="subcellular location">
    <subcellularLocation>
        <location evidence="2">Mitochondrion</location>
    </subcellularLocation>
</comment>
<dbReference type="CDD" id="cd06558">
    <property type="entry name" value="crotonase-like"/>
    <property type="match status" value="1"/>
</dbReference>
<dbReference type="NCBIfam" id="NF004127">
    <property type="entry name" value="PRK05617.1"/>
    <property type="match status" value="1"/>
</dbReference>
<comment type="function">
    <text evidence="10">Hydrolyzes 3-hydroxyisobutyryl-CoA (HIBYL-CoA), a saline catabolite. Has high activity toward isobutyryl-CoA. Could be an isobutyryl-CoA dehydrogenase that functions in valine catabolism. Also hydrolyzes 3-hydroxypropanoyl-CoA.</text>
</comment>
<evidence type="ECO:0000313" key="14">
    <source>
        <dbReference type="Proteomes" id="UP000593567"/>
    </source>
</evidence>
<dbReference type="SUPFAM" id="SSF52096">
    <property type="entry name" value="ClpP/crotonase"/>
    <property type="match status" value="1"/>
</dbReference>
<evidence type="ECO:0000256" key="7">
    <source>
        <dbReference type="ARBA" id="ARBA00022456"/>
    </source>
</evidence>
<dbReference type="GO" id="GO:0006574">
    <property type="term" value="P:L-valine catabolic process"/>
    <property type="evidence" value="ECO:0007669"/>
    <property type="project" value="UniProtKB-UniPathway"/>
</dbReference>
<comment type="caution">
    <text evidence="13">The sequence shown here is derived from an EMBL/GenBank/DDBJ whole genome shotgun (WGS) entry which is preliminary data.</text>
</comment>
<accession>A0A7J7J203</accession>
<evidence type="ECO:0000256" key="2">
    <source>
        <dbReference type="ARBA" id="ARBA00004173"/>
    </source>
</evidence>
<evidence type="ECO:0000256" key="6">
    <source>
        <dbReference type="ARBA" id="ARBA00016714"/>
    </source>
</evidence>
<feature type="domain" description="Enoyl-CoA hydratase/isomerase" evidence="12">
    <location>
        <begin position="54"/>
        <end position="386"/>
    </location>
</feature>
<dbReference type="InterPro" id="IPR018376">
    <property type="entry name" value="Enoyl-CoA_hyd/isom_CS"/>
</dbReference>
<comment type="catalytic activity">
    <reaction evidence="1">
        <text>3-hydroxy-2-methylpropanoyl-CoA + H2O = 3-hydroxy-2-methylpropanoate + CoA + H(+)</text>
        <dbReference type="Rhea" id="RHEA:20888"/>
        <dbReference type="ChEBI" id="CHEBI:11805"/>
        <dbReference type="ChEBI" id="CHEBI:15377"/>
        <dbReference type="ChEBI" id="CHEBI:15378"/>
        <dbReference type="ChEBI" id="CHEBI:57287"/>
        <dbReference type="ChEBI" id="CHEBI:57340"/>
        <dbReference type="EC" id="3.1.2.4"/>
    </reaction>
</comment>
<proteinExistence type="inferred from homology"/>
<protein>
    <recommendedName>
        <fullName evidence="6">3-hydroxyisobutyryl-CoA hydrolase, mitochondrial</fullName>
        <ecNumber evidence="5">3.1.2.4</ecNumber>
    </recommendedName>
    <alternativeName>
        <fullName evidence="11">3-hydroxyisobutyryl-coenzyme A hydrolase</fullName>
    </alternativeName>
</protein>
<evidence type="ECO:0000256" key="1">
    <source>
        <dbReference type="ARBA" id="ARBA00001709"/>
    </source>
</evidence>
<dbReference type="PANTHER" id="PTHR43176">
    <property type="entry name" value="3-HYDROXYISOBUTYRYL-COA HYDROLASE-RELATED"/>
    <property type="match status" value="1"/>
</dbReference>
<dbReference type="Proteomes" id="UP000593567">
    <property type="component" value="Unassembled WGS sequence"/>
</dbReference>
<dbReference type="FunFam" id="3.90.226.10:FF:000026">
    <property type="entry name" value="3-hydroxyisobutyryl-CoA hydrolase, mitochondrial"/>
    <property type="match status" value="1"/>
</dbReference>
<evidence type="ECO:0000256" key="8">
    <source>
        <dbReference type="ARBA" id="ARBA00022801"/>
    </source>
</evidence>
<reference evidence="13" key="1">
    <citation type="submission" date="2020-06" db="EMBL/GenBank/DDBJ databases">
        <title>Draft genome of Bugula neritina, a colonial animal packing powerful symbionts and potential medicines.</title>
        <authorList>
            <person name="Rayko M."/>
        </authorList>
    </citation>
    <scope>NUCLEOTIDE SEQUENCE [LARGE SCALE GENOMIC DNA]</scope>
    <source>
        <strain evidence="13">Kwan_BN1</strain>
    </source>
</reference>
<evidence type="ECO:0000256" key="11">
    <source>
        <dbReference type="ARBA" id="ARBA00031181"/>
    </source>
</evidence>
<comment type="similarity">
    <text evidence="4">Belongs to the enoyl-CoA hydratase/isomerase family.</text>
</comment>
<dbReference type="InterPro" id="IPR032259">
    <property type="entry name" value="HIBYL-CoA-H"/>
</dbReference>
<dbReference type="GO" id="GO:0005739">
    <property type="term" value="C:mitochondrion"/>
    <property type="evidence" value="ECO:0007669"/>
    <property type="project" value="UniProtKB-SubCell"/>
</dbReference>
<dbReference type="EMBL" id="VXIV02003192">
    <property type="protein sequence ID" value="KAF6020123.1"/>
    <property type="molecule type" value="Genomic_DNA"/>
</dbReference>
<evidence type="ECO:0000256" key="4">
    <source>
        <dbReference type="ARBA" id="ARBA00005254"/>
    </source>
</evidence>
<keyword evidence="7" id="KW-0101">Branched-chain amino acid catabolism</keyword>
<dbReference type="Pfam" id="PF16113">
    <property type="entry name" value="ECH_2"/>
    <property type="match status" value="1"/>
</dbReference>
<evidence type="ECO:0000259" key="12">
    <source>
        <dbReference type="Pfam" id="PF16113"/>
    </source>
</evidence>
<keyword evidence="14" id="KW-1185">Reference proteome</keyword>
<comment type="pathway">
    <text evidence="3">Amino-acid degradation; L-valine degradation.</text>
</comment>
<dbReference type="InterPro" id="IPR045004">
    <property type="entry name" value="ECH_dom"/>
</dbReference>
<dbReference type="Gene3D" id="3.90.226.10">
    <property type="entry name" value="2-enoyl-CoA Hydratase, Chain A, domain 1"/>
    <property type="match status" value="1"/>
</dbReference>
<dbReference type="GO" id="GO:0003860">
    <property type="term" value="F:3-hydroxyisobutyryl-CoA hydrolase activity"/>
    <property type="evidence" value="ECO:0007669"/>
    <property type="project" value="UniProtKB-EC"/>
</dbReference>